<proteinExistence type="predicted"/>
<reference evidence="2 3" key="1">
    <citation type="journal article" date="2014" name="Am. J. Bot.">
        <title>Genome assembly and annotation for red clover (Trifolium pratense; Fabaceae).</title>
        <authorList>
            <person name="Istvanek J."/>
            <person name="Jaros M."/>
            <person name="Krenek A."/>
            <person name="Repkova J."/>
        </authorList>
    </citation>
    <scope>NUCLEOTIDE SEQUENCE [LARGE SCALE GENOMIC DNA]</scope>
    <source>
        <strain evidence="3">cv. Tatra</strain>
        <tissue evidence="2">Young leaves</tissue>
    </source>
</reference>
<accession>A0A2K3JQ18</accession>
<sequence length="73" mass="8052">METTIKPANSMAGTIPGEIVKTSNGCGSTDRDYRLSEDGGGVSKRISESKEQRLISVVRIKVDVDRIRDSQRR</sequence>
<evidence type="ECO:0000256" key="1">
    <source>
        <dbReference type="SAM" id="MobiDB-lite"/>
    </source>
</evidence>
<gene>
    <name evidence="2" type="ORF">L195_g049715</name>
</gene>
<evidence type="ECO:0000313" key="2">
    <source>
        <dbReference type="EMBL" id="PNX56120.1"/>
    </source>
</evidence>
<organism evidence="2 3">
    <name type="scientific">Trifolium pratense</name>
    <name type="common">Red clover</name>
    <dbReference type="NCBI Taxonomy" id="57577"/>
    <lineage>
        <taxon>Eukaryota</taxon>
        <taxon>Viridiplantae</taxon>
        <taxon>Streptophyta</taxon>
        <taxon>Embryophyta</taxon>
        <taxon>Tracheophyta</taxon>
        <taxon>Spermatophyta</taxon>
        <taxon>Magnoliopsida</taxon>
        <taxon>eudicotyledons</taxon>
        <taxon>Gunneridae</taxon>
        <taxon>Pentapetalae</taxon>
        <taxon>rosids</taxon>
        <taxon>fabids</taxon>
        <taxon>Fabales</taxon>
        <taxon>Fabaceae</taxon>
        <taxon>Papilionoideae</taxon>
        <taxon>50 kb inversion clade</taxon>
        <taxon>NPAAA clade</taxon>
        <taxon>Hologalegina</taxon>
        <taxon>IRL clade</taxon>
        <taxon>Trifolieae</taxon>
        <taxon>Trifolium</taxon>
    </lineage>
</organism>
<dbReference type="Proteomes" id="UP000236291">
    <property type="component" value="Unassembled WGS sequence"/>
</dbReference>
<dbReference type="EMBL" id="ASHM01073889">
    <property type="protein sequence ID" value="PNX56120.1"/>
    <property type="molecule type" value="Genomic_DNA"/>
</dbReference>
<evidence type="ECO:0000313" key="3">
    <source>
        <dbReference type="Proteomes" id="UP000236291"/>
    </source>
</evidence>
<dbReference type="AlphaFoldDB" id="A0A2K3JQ18"/>
<feature type="region of interest" description="Disordered" evidence="1">
    <location>
        <begin position="1"/>
        <end position="44"/>
    </location>
</feature>
<protein>
    <submittedName>
        <fullName evidence="2">Uncharacterized protein</fullName>
    </submittedName>
</protein>
<name>A0A2K3JQ18_TRIPR</name>
<comment type="caution">
    <text evidence="2">The sequence shown here is derived from an EMBL/GenBank/DDBJ whole genome shotgun (WGS) entry which is preliminary data.</text>
</comment>
<reference evidence="2 3" key="2">
    <citation type="journal article" date="2017" name="Front. Plant Sci.">
        <title>Gene Classification and Mining of Molecular Markers Useful in Red Clover (Trifolium pratense) Breeding.</title>
        <authorList>
            <person name="Istvanek J."/>
            <person name="Dluhosova J."/>
            <person name="Dluhos P."/>
            <person name="Patkova L."/>
            <person name="Nedelnik J."/>
            <person name="Repkova J."/>
        </authorList>
    </citation>
    <scope>NUCLEOTIDE SEQUENCE [LARGE SCALE GENOMIC DNA]</scope>
    <source>
        <strain evidence="3">cv. Tatra</strain>
        <tissue evidence="2">Young leaves</tissue>
    </source>
</reference>